<name>A0A8S1GUN0_9PELO</name>
<evidence type="ECO:0000313" key="10">
    <source>
        <dbReference type="EMBL" id="CAD6187075.1"/>
    </source>
</evidence>
<dbReference type="EMBL" id="CAJGYM010000005">
    <property type="protein sequence ID" value="CAD6187075.1"/>
    <property type="molecule type" value="Genomic_DNA"/>
</dbReference>
<dbReference type="PANTHER" id="PTHR15090">
    <property type="entry name" value="SEQUESTOSOME 1-RELATED"/>
    <property type="match status" value="1"/>
</dbReference>
<keyword evidence="3" id="KW-0862">Zinc</keyword>
<evidence type="ECO:0000256" key="6">
    <source>
        <dbReference type="SAM" id="MobiDB-lite"/>
    </source>
</evidence>
<evidence type="ECO:0000256" key="1">
    <source>
        <dbReference type="ARBA" id="ARBA00022723"/>
    </source>
</evidence>
<dbReference type="SMART" id="SM00666">
    <property type="entry name" value="PB1"/>
    <property type="match status" value="1"/>
</dbReference>
<organism evidence="10 11">
    <name type="scientific">Caenorhabditis auriculariae</name>
    <dbReference type="NCBI Taxonomy" id="2777116"/>
    <lineage>
        <taxon>Eukaryota</taxon>
        <taxon>Metazoa</taxon>
        <taxon>Ecdysozoa</taxon>
        <taxon>Nematoda</taxon>
        <taxon>Chromadorea</taxon>
        <taxon>Rhabditida</taxon>
        <taxon>Rhabditina</taxon>
        <taxon>Rhabditomorpha</taxon>
        <taxon>Rhabditoidea</taxon>
        <taxon>Rhabditidae</taxon>
        <taxon>Peloderinae</taxon>
        <taxon>Caenorhabditis</taxon>
    </lineage>
</organism>
<dbReference type="SMART" id="SM00291">
    <property type="entry name" value="ZnF_ZZ"/>
    <property type="match status" value="1"/>
</dbReference>
<gene>
    <name evidence="10" type="ORF">CAUJ_LOCUS2994</name>
</gene>
<dbReference type="InterPro" id="IPR009060">
    <property type="entry name" value="UBA-like_sf"/>
</dbReference>
<dbReference type="OrthoDB" id="2122982at2759"/>
<dbReference type="InterPro" id="IPR015940">
    <property type="entry name" value="UBA"/>
</dbReference>
<keyword evidence="1" id="KW-0479">Metal-binding</keyword>
<dbReference type="CDD" id="cd05992">
    <property type="entry name" value="PB1"/>
    <property type="match status" value="1"/>
</dbReference>
<dbReference type="Gene3D" id="3.10.20.90">
    <property type="entry name" value="Phosphatidylinositol 3-kinase Catalytic Subunit, Chain A, domain 1"/>
    <property type="match status" value="1"/>
</dbReference>
<feature type="region of interest" description="Disordered" evidence="6">
    <location>
        <begin position="239"/>
        <end position="261"/>
    </location>
</feature>
<dbReference type="CDD" id="cd02340">
    <property type="entry name" value="ZZ_NBR1_like"/>
    <property type="match status" value="1"/>
</dbReference>
<dbReference type="SUPFAM" id="SSF57850">
    <property type="entry name" value="RING/U-box"/>
    <property type="match status" value="1"/>
</dbReference>
<reference evidence="10" key="1">
    <citation type="submission" date="2020-10" db="EMBL/GenBank/DDBJ databases">
        <authorList>
            <person name="Kikuchi T."/>
        </authorList>
    </citation>
    <scope>NUCLEOTIDE SEQUENCE</scope>
    <source>
        <strain evidence="10">NKZ352</strain>
    </source>
</reference>
<dbReference type="Pfam" id="PF00564">
    <property type="entry name" value="PB1"/>
    <property type="match status" value="1"/>
</dbReference>
<feature type="domain" description="UBA" evidence="7">
    <location>
        <begin position="598"/>
        <end position="638"/>
    </location>
</feature>
<feature type="compositionally biased region" description="Basic and acidic residues" evidence="6">
    <location>
        <begin position="509"/>
        <end position="524"/>
    </location>
</feature>
<evidence type="ECO:0000256" key="4">
    <source>
        <dbReference type="PROSITE-ProRule" id="PRU00228"/>
    </source>
</evidence>
<evidence type="ECO:0000256" key="5">
    <source>
        <dbReference type="SAM" id="Coils"/>
    </source>
</evidence>
<evidence type="ECO:0000259" key="7">
    <source>
        <dbReference type="PROSITE" id="PS50030"/>
    </source>
</evidence>
<dbReference type="PROSITE" id="PS51745">
    <property type="entry name" value="PB1"/>
    <property type="match status" value="1"/>
</dbReference>
<feature type="domain" description="PB1" evidence="9">
    <location>
        <begin position="1"/>
        <end position="90"/>
    </location>
</feature>
<keyword evidence="5" id="KW-0175">Coiled coil</keyword>
<dbReference type="SUPFAM" id="SSF46934">
    <property type="entry name" value="UBA-like"/>
    <property type="match status" value="1"/>
</dbReference>
<dbReference type="InterPro" id="IPR052260">
    <property type="entry name" value="Autophagy_Rcpt_SigReg"/>
</dbReference>
<feature type="region of interest" description="Disordered" evidence="6">
    <location>
        <begin position="482"/>
        <end position="527"/>
    </location>
</feature>
<dbReference type="SUPFAM" id="SSF54277">
    <property type="entry name" value="CAD &amp; PB1 domains"/>
    <property type="match status" value="1"/>
</dbReference>
<dbReference type="InterPro" id="IPR043145">
    <property type="entry name" value="Znf_ZZ_sf"/>
</dbReference>
<evidence type="ECO:0000259" key="9">
    <source>
        <dbReference type="PROSITE" id="PS51745"/>
    </source>
</evidence>
<dbReference type="Pfam" id="PF00569">
    <property type="entry name" value="ZZ"/>
    <property type="match status" value="1"/>
</dbReference>
<proteinExistence type="predicted"/>
<evidence type="ECO:0000256" key="3">
    <source>
        <dbReference type="ARBA" id="ARBA00022833"/>
    </source>
</evidence>
<dbReference type="PANTHER" id="PTHR15090:SF8">
    <property type="entry name" value="ZZ-TYPE ZINC FINGER-CONTAINING PROTEIN"/>
    <property type="match status" value="1"/>
</dbReference>
<dbReference type="PROSITE" id="PS01357">
    <property type="entry name" value="ZF_ZZ_1"/>
    <property type="match status" value="1"/>
</dbReference>
<feature type="coiled-coil region" evidence="5">
    <location>
        <begin position="427"/>
        <end position="454"/>
    </location>
</feature>
<dbReference type="InterPro" id="IPR000433">
    <property type="entry name" value="Znf_ZZ"/>
</dbReference>
<dbReference type="InterPro" id="IPR053793">
    <property type="entry name" value="PB1-like"/>
</dbReference>
<comment type="caution">
    <text evidence="10">The sequence shown here is derived from an EMBL/GenBank/DDBJ whole genome shotgun (WGS) entry which is preliminary data.</text>
</comment>
<evidence type="ECO:0008006" key="12">
    <source>
        <dbReference type="Google" id="ProtNLM"/>
    </source>
</evidence>
<dbReference type="FunFam" id="3.30.60.90:FF:000016">
    <property type="entry name" value="Refractory to sigma P"/>
    <property type="match status" value="1"/>
</dbReference>
<protein>
    <recommendedName>
        <fullName evidence="12">ZZ-type domain-containing protein</fullName>
    </recommendedName>
</protein>
<dbReference type="InterPro" id="IPR000270">
    <property type="entry name" value="PB1_dom"/>
</dbReference>
<keyword evidence="11" id="KW-1185">Reference proteome</keyword>
<dbReference type="PROSITE" id="PS50135">
    <property type="entry name" value="ZF_ZZ_2"/>
    <property type="match status" value="1"/>
</dbReference>
<dbReference type="Proteomes" id="UP000835052">
    <property type="component" value="Unassembled WGS sequence"/>
</dbReference>
<feature type="domain" description="ZZ-type" evidence="8">
    <location>
        <begin position="110"/>
        <end position="160"/>
    </location>
</feature>
<dbReference type="AlphaFoldDB" id="A0A8S1GUN0"/>
<feature type="compositionally biased region" description="Basic and acidic residues" evidence="6">
    <location>
        <begin position="482"/>
        <end position="499"/>
    </location>
</feature>
<dbReference type="Gene3D" id="3.30.60.90">
    <property type="match status" value="1"/>
</dbReference>
<evidence type="ECO:0000256" key="2">
    <source>
        <dbReference type="ARBA" id="ARBA00022771"/>
    </source>
</evidence>
<evidence type="ECO:0000313" key="11">
    <source>
        <dbReference type="Proteomes" id="UP000835052"/>
    </source>
</evidence>
<accession>A0A8S1GUN0</accession>
<keyword evidence="2 4" id="KW-0863">Zinc-finger</keyword>
<dbReference type="GO" id="GO:0008270">
    <property type="term" value="F:zinc ion binding"/>
    <property type="evidence" value="ECO:0007669"/>
    <property type="project" value="UniProtKB-KW"/>
</dbReference>
<dbReference type="PROSITE" id="PS50030">
    <property type="entry name" value="UBA"/>
    <property type="match status" value="1"/>
</dbReference>
<evidence type="ECO:0000259" key="8">
    <source>
        <dbReference type="PROSITE" id="PS50135"/>
    </source>
</evidence>
<sequence>MEGTDLAVKLACGTSFRRFRFHFDENVNNYEELLKLVRKTMGRENATIAWRDEDGDTVEITSEEELREAVFNAVAEEKKPSCLRLFDPSEAFPKKEKLSKAGGNSPYKHNHVATCDGCERTVIGHRFRCVICPDFDLCESCERKGAHEEHAMLRIVGPRTRIPWGTRLRKKPYNYAQPEVSLGEALHDYLRPDPAASNSYPAPNAPKTIQDKMKHFQELFGKASELAWNAFIPFEGKQPKKDEELKKDEQEQKKNKEEEAKKEFVKKLAADPIWTNGMQEVSMFGKEKRRREEELIKNFCRIDMTPPRCSHRRAPQLQPGVFGAPCAIPFSKPHFLADYHESAKETQDPVEAKIESFKKTADAYKKLSEKEKCAASVLSSIPTAWANSGEFKPENFNVVNFEYPPFPETEYPENRLTDHQAQYESLLRSHQEQLKETLALNEELKKIQEALQLKKVSVEPSAEIKARLEALMEVQKKADIKRDLRKPVNQDELKAEAEPQTKAQMEAKAGAKAEAEAQSEEKAEAVTQSVGEIEAQIRGEIKETLKRIEERWPQGTPILEESRSSSFEHLNHSSDNGVVPEGVYNTNFVQNPESYYSQLQGSLVQMLSAMGFDSDRSAAAVAAFDGNMAKCIDHLISEDQ</sequence>